<organism evidence="8 9">
    <name type="scientific">Mycolicibacterium fallax</name>
    <name type="common">Mycobacterium fallax</name>
    <dbReference type="NCBI Taxonomy" id="1793"/>
    <lineage>
        <taxon>Bacteria</taxon>
        <taxon>Bacillati</taxon>
        <taxon>Actinomycetota</taxon>
        <taxon>Actinomycetes</taxon>
        <taxon>Mycobacteriales</taxon>
        <taxon>Mycobacteriaceae</taxon>
        <taxon>Mycolicibacterium</taxon>
    </lineage>
</organism>
<dbReference type="EMBL" id="LQOJ01000073">
    <property type="protein sequence ID" value="ORU96683.1"/>
    <property type="molecule type" value="Genomic_DNA"/>
</dbReference>
<evidence type="ECO:0000256" key="1">
    <source>
        <dbReference type="ARBA" id="ARBA00004651"/>
    </source>
</evidence>
<comment type="subcellular location">
    <subcellularLocation>
        <location evidence="1">Cell membrane</location>
        <topology evidence="1">Multi-pass membrane protein</topology>
    </subcellularLocation>
</comment>
<keyword evidence="5" id="KW-0812">Transmembrane</keyword>
<dbReference type="AlphaFoldDB" id="A0A1X1QZ36"/>
<comment type="similarity">
    <text evidence="2">Belongs to the autoinducer-2 exporter (AI-2E) (TC 2.A.86) family.</text>
</comment>
<evidence type="ECO:0000256" key="5">
    <source>
        <dbReference type="ARBA" id="ARBA00022692"/>
    </source>
</evidence>
<evidence type="ECO:0000256" key="3">
    <source>
        <dbReference type="ARBA" id="ARBA00022448"/>
    </source>
</evidence>
<evidence type="ECO:0000256" key="4">
    <source>
        <dbReference type="ARBA" id="ARBA00022475"/>
    </source>
</evidence>
<proteinExistence type="inferred from homology"/>
<dbReference type="Pfam" id="PF01594">
    <property type="entry name" value="AI-2E_transport"/>
    <property type="match status" value="1"/>
</dbReference>
<comment type="caution">
    <text evidence="8">The sequence shown here is derived from an EMBL/GenBank/DDBJ whole genome shotgun (WGS) entry which is preliminary data.</text>
</comment>
<dbReference type="InterPro" id="IPR002549">
    <property type="entry name" value="AI-2E-like"/>
</dbReference>
<reference evidence="8 9" key="1">
    <citation type="submission" date="2016-01" db="EMBL/GenBank/DDBJ databases">
        <title>The new phylogeny of the genus Mycobacterium.</title>
        <authorList>
            <person name="Tarcisio F."/>
            <person name="Conor M."/>
            <person name="Antonella G."/>
            <person name="Elisabetta G."/>
            <person name="Giulia F.S."/>
            <person name="Sara T."/>
            <person name="Anna F."/>
            <person name="Clotilde B."/>
            <person name="Roberto B."/>
            <person name="Veronica D.S."/>
            <person name="Fabio R."/>
            <person name="Monica P."/>
            <person name="Olivier J."/>
            <person name="Enrico T."/>
            <person name="Nicola S."/>
        </authorList>
    </citation>
    <scope>NUCLEOTIDE SEQUENCE [LARGE SCALE GENOMIC DNA]</scope>
    <source>
        <strain evidence="8 9">DSM 44179</strain>
    </source>
</reference>
<protein>
    <submittedName>
        <fullName evidence="8">Uncharacterized protein</fullName>
    </submittedName>
</protein>
<evidence type="ECO:0000256" key="6">
    <source>
        <dbReference type="ARBA" id="ARBA00022989"/>
    </source>
</evidence>
<gene>
    <name evidence="8" type="ORF">AWC04_19060</name>
</gene>
<sequence length="368" mass="38159">MTVDDTVRHLAAPAEPTGPAGTLLRRAGVFSWSALGIVGLVVVLAMALGAAGGILVPLVVAVLATIVLEPLTAAFKRLGLPAVAAVAATLTVAVGVAVGTIAIVVSGFVAQWPEIHRQLLGGWSALLDWIRSLDLDAHWLEQARARLEEHLAELGQGAVGMVTSTFYGAVSLVIGVFFALFFLFFTLRDADRFPSWLARVGGFDPVEVGEVVALSRQSVRGYFKGTAITALVTAPIFMIPLLLLRVPLAVPIFVLYFFLSYVPFVGAWITGAFAVLIALGSGGPPAALIIGVTFLLSNGAIQSAVNSWALGSSLSLHPIAVLLATMIGGTFAGLLGMVMGAPVLAATVKSVTALRRLRVAPEPGLAPG</sequence>
<evidence type="ECO:0000256" key="7">
    <source>
        <dbReference type="ARBA" id="ARBA00023136"/>
    </source>
</evidence>
<dbReference type="GO" id="GO:0005886">
    <property type="term" value="C:plasma membrane"/>
    <property type="evidence" value="ECO:0007669"/>
    <property type="project" value="UniProtKB-SubCell"/>
</dbReference>
<dbReference type="OrthoDB" id="9784366at2"/>
<dbReference type="STRING" id="1793.AWC04_19060"/>
<keyword evidence="7" id="KW-0472">Membrane</keyword>
<dbReference type="PANTHER" id="PTHR21716">
    <property type="entry name" value="TRANSMEMBRANE PROTEIN"/>
    <property type="match status" value="1"/>
</dbReference>
<keyword evidence="4" id="KW-1003">Cell membrane</keyword>
<dbReference type="PANTHER" id="PTHR21716:SF53">
    <property type="entry name" value="PERMEASE PERM-RELATED"/>
    <property type="match status" value="1"/>
</dbReference>
<keyword evidence="6" id="KW-1133">Transmembrane helix</keyword>
<keyword evidence="3" id="KW-0813">Transport</keyword>
<name>A0A1X1QZ36_MYCFA</name>
<accession>A0A1X1QZ36</accession>
<dbReference type="RefSeq" id="WP_085100490.1">
    <property type="nucleotide sequence ID" value="NZ_AP022603.1"/>
</dbReference>
<dbReference type="Proteomes" id="UP000193484">
    <property type="component" value="Unassembled WGS sequence"/>
</dbReference>
<evidence type="ECO:0000313" key="8">
    <source>
        <dbReference type="EMBL" id="ORU96683.1"/>
    </source>
</evidence>
<evidence type="ECO:0000313" key="9">
    <source>
        <dbReference type="Proteomes" id="UP000193484"/>
    </source>
</evidence>
<evidence type="ECO:0000256" key="2">
    <source>
        <dbReference type="ARBA" id="ARBA00009773"/>
    </source>
</evidence>
<keyword evidence="9" id="KW-1185">Reference proteome</keyword>